<evidence type="ECO:0000256" key="5">
    <source>
        <dbReference type="ARBA" id="ARBA00023015"/>
    </source>
</evidence>
<evidence type="ECO:0000256" key="9">
    <source>
        <dbReference type="ARBA" id="ARBA00023242"/>
    </source>
</evidence>
<evidence type="ECO:0000256" key="1">
    <source>
        <dbReference type="ARBA" id="ARBA00005993"/>
    </source>
</evidence>
<dbReference type="Gene3D" id="3.30.50.10">
    <property type="entry name" value="Erythroid Transcription Factor GATA-1, subunit A"/>
    <property type="match status" value="1"/>
</dbReference>
<dbReference type="PANTHER" id="PTHR24082:SF494">
    <property type="entry name" value="NUCLEAR HORMONE RECEPTOR FAMILY MEMBER DAF-12"/>
    <property type="match status" value="1"/>
</dbReference>
<comment type="similarity">
    <text evidence="1 10">Belongs to the nuclear hormone receptor family.</text>
</comment>
<evidence type="ECO:0000313" key="14">
    <source>
        <dbReference type="Proteomes" id="UP000095287"/>
    </source>
</evidence>
<dbReference type="AlphaFoldDB" id="A0A1I7YX76"/>
<keyword evidence="9 10" id="KW-0539">Nucleus</keyword>
<evidence type="ECO:0000256" key="4">
    <source>
        <dbReference type="ARBA" id="ARBA00022833"/>
    </source>
</evidence>
<evidence type="ECO:0000256" key="8">
    <source>
        <dbReference type="ARBA" id="ARBA00023170"/>
    </source>
</evidence>
<evidence type="ECO:0000256" key="10">
    <source>
        <dbReference type="RuleBase" id="RU004334"/>
    </source>
</evidence>
<keyword evidence="4 10" id="KW-0862">Zinc</keyword>
<evidence type="ECO:0000259" key="12">
    <source>
        <dbReference type="PROSITE" id="PS51030"/>
    </source>
</evidence>
<dbReference type="GO" id="GO:0000978">
    <property type="term" value="F:RNA polymerase II cis-regulatory region sequence-specific DNA binding"/>
    <property type="evidence" value="ECO:0007669"/>
    <property type="project" value="TreeGrafter"/>
</dbReference>
<dbReference type="PRINTS" id="PR00047">
    <property type="entry name" value="STROIDFINGER"/>
</dbReference>
<dbReference type="InterPro" id="IPR013088">
    <property type="entry name" value="Znf_NHR/GATA"/>
</dbReference>
<dbReference type="GO" id="GO:0045944">
    <property type="term" value="P:positive regulation of transcription by RNA polymerase II"/>
    <property type="evidence" value="ECO:0007669"/>
    <property type="project" value="TreeGrafter"/>
</dbReference>
<dbReference type="InterPro" id="IPR001628">
    <property type="entry name" value="Znf_hrmn_rcpt"/>
</dbReference>
<evidence type="ECO:0000256" key="2">
    <source>
        <dbReference type="ARBA" id="ARBA00022723"/>
    </source>
</evidence>
<dbReference type="PROSITE" id="PS51843">
    <property type="entry name" value="NR_LBD"/>
    <property type="match status" value="1"/>
</dbReference>
<dbReference type="GO" id="GO:0008270">
    <property type="term" value="F:zinc ion binding"/>
    <property type="evidence" value="ECO:0007669"/>
    <property type="project" value="UniProtKB-KW"/>
</dbReference>
<protein>
    <submittedName>
        <fullName evidence="15">Nuclear receptor domain-containing protein</fullName>
    </submittedName>
</protein>
<keyword evidence="5 10" id="KW-0805">Transcription regulation</keyword>
<dbReference type="GO" id="GO:0000122">
    <property type="term" value="P:negative regulation of transcription by RNA polymerase II"/>
    <property type="evidence" value="ECO:0007669"/>
    <property type="project" value="TreeGrafter"/>
</dbReference>
<feature type="compositionally biased region" description="Polar residues" evidence="11">
    <location>
        <begin position="189"/>
        <end position="203"/>
    </location>
</feature>
<dbReference type="GO" id="GO:0005634">
    <property type="term" value="C:nucleus"/>
    <property type="evidence" value="ECO:0007669"/>
    <property type="project" value="UniProtKB-SubCell"/>
</dbReference>
<organism evidence="14 15">
    <name type="scientific">Steinernema glaseri</name>
    <dbReference type="NCBI Taxonomy" id="37863"/>
    <lineage>
        <taxon>Eukaryota</taxon>
        <taxon>Metazoa</taxon>
        <taxon>Ecdysozoa</taxon>
        <taxon>Nematoda</taxon>
        <taxon>Chromadorea</taxon>
        <taxon>Rhabditida</taxon>
        <taxon>Tylenchina</taxon>
        <taxon>Panagrolaimomorpha</taxon>
        <taxon>Strongyloidoidea</taxon>
        <taxon>Steinernematidae</taxon>
        <taxon>Steinernema</taxon>
    </lineage>
</organism>
<reference evidence="15" key="1">
    <citation type="submission" date="2016-11" db="UniProtKB">
        <authorList>
            <consortium name="WormBaseParasite"/>
        </authorList>
    </citation>
    <scope>IDENTIFICATION</scope>
</reference>
<dbReference type="SMART" id="SM00430">
    <property type="entry name" value="HOLI"/>
    <property type="match status" value="1"/>
</dbReference>
<feature type="domain" description="Nuclear receptor" evidence="12">
    <location>
        <begin position="63"/>
        <end position="137"/>
    </location>
</feature>
<evidence type="ECO:0000313" key="15">
    <source>
        <dbReference type="WBParaSite" id="L893_g20420.t2"/>
    </source>
</evidence>
<dbReference type="GO" id="GO:0004879">
    <property type="term" value="F:nuclear receptor activity"/>
    <property type="evidence" value="ECO:0007669"/>
    <property type="project" value="TreeGrafter"/>
</dbReference>
<dbReference type="SMART" id="SM00399">
    <property type="entry name" value="ZnF_C4"/>
    <property type="match status" value="1"/>
</dbReference>
<evidence type="ECO:0000256" key="11">
    <source>
        <dbReference type="SAM" id="MobiDB-lite"/>
    </source>
</evidence>
<keyword evidence="14" id="KW-1185">Reference proteome</keyword>
<keyword evidence="7 10" id="KW-0804">Transcription</keyword>
<feature type="region of interest" description="Disordered" evidence="11">
    <location>
        <begin position="160"/>
        <end position="223"/>
    </location>
</feature>
<evidence type="ECO:0000256" key="6">
    <source>
        <dbReference type="ARBA" id="ARBA00023125"/>
    </source>
</evidence>
<keyword evidence="6 10" id="KW-0238">DNA-binding</keyword>
<keyword evidence="8 10" id="KW-0675">Receptor</keyword>
<feature type="compositionally biased region" description="Low complexity" evidence="11">
    <location>
        <begin position="160"/>
        <end position="181"/>
    </location>
</feature>
<keyword evidence="3 10" id="KW-0863">Zinc-finger</keyword>
<sequence length="678" mass="75289">MSAGGPLSGEGDMDDEEKRRLKGSVFALLTGQVIYVGGDSIEGSPPVENQECGHIAQCPCQNSDKCSVCGDHATTHNFGAFTCASCKAFFRRTALSPKPFRCVRSGRCNLTPTWRRCQRCRLDKCYLVGMKKEWIDCRRRGWRWSKNVYKEAAAAAAAAAAKGRPRSASDSSTSSSTSPTRTRSESAPEDTTSLSGSTDSKTPSGDDIMMQQHQRKQSIDKPVISEPREPIAVVCLLLASAEKSAFVLKRPFQMNPEQFRARSVIIAPPSQQDPLPDQPRHHQQIVPAAGSSGLSSAGHFFAGPIMAWPIFTPQFAALLNSGGGDEQLTLKVEDFRRLLESAISQLNMKRPSMNSENSHGRIRSTVGDTDYTDLSACFVTKPETPQRTLPPEIQKQHQQFEKKILDALMAPDDDIQSPNSAFEAYVPPGGDMRLNPTELRAIEIVSEAFQALDDCVSEQRHISMLLKKQHGPADILNIMDITMRRFVNVARKLPAFNDLSQEGKVAVLREGMVKLLMLHGVRRYCDMTKSFKTPVIAGSSANVSIDMFDGLNKQVNQVSKDNDIFSLCETVHREVRRDNTAIYLMMVITLFSPNLSKIHDPADVRTIKKHQQEYIFLTYQYLRSIHGVFATEIFNSVPKALKAMNNSEGTSKELFKDTVKPDEAESLPQEFYKISVAE</sequence>
<feature type="domain" description="NR LBD" evidence="13">
    <location>
        <begin position="437"/>
        <end position="678"/>
    </location>
</feature>
<dbReference type="GO" id="GO:0030154">
    <property type="term" value="P:cell differentiation"/>
    <property type="evidence" value="ECO:0007669"/>
    <property type="project" value="TreeGrafter"/>
</dbReference>
<evidence type="ECO:0000256" key="3">
    <source>
        <dbReference type="ARBA" id="ARBA00022771"/>
    </source>
</evidence>
<accession>A0A1I7YX76</accession>
<keyword evidence="2 10" id="KW-0479">Metal-binding</keyword>
<dbReference type="Pfam" id="PF00105">
    <property type="entry name" value="zf-C4"/>
    <property type="match status" value="1"/>
</dbReference>
<dbReference type="SUPFAM" id="SSF57716">
    <property type="entry name" value="Glucocorticoid receptor-like (DNA-binding domain)"/>
    <property type="match status" value="1"/>
</dbReference>
<dbReference type="WBParaSite" id="L893_g20420.t2">
    <property type="protein sequence ID" value="L893_g20420.t2"/>
    <property type="gene ID" value="L893_g20420"/>
</dbReference>
<dbReference type="SUPFAM" id="SSF48508">
    <property type="entry name" value="Nuclear receptor ligand-binding domain"/>
    <property type="match status" value="1"/>
</dbReference>
<dbReference type="InterPro" id="IPR050234">
    <property type="entry name" value="Nuclear_hormone_rcpt_NR1"/>
</dbReference>
<comment type="subcellular location">
    <subcellularLocation>
        <location evidence="10">Nucleus</location>
    </subcellularLocation>
</comment>
<evidence type="ECO:0000259" key="13">
    <source>
        <dbReference type="PROSITE" id="PS51843"/>
    </source>
</evidence>
<dbReference type="Proteomes" id="UP000095287">
    <property type="component" value="Unplaced"/>
</dbReference>
<dbReference type="InterPro" id="IPR000536">
    <property type="entry name" value="Nucl_hrmn_rcpt_lig-bd"/>
</dbReference>
<proteinExistence type="inferred from homology"/>
<evidence type="ECO:0000256" key="7">
    <source>
        <dbReference type="ARBA" id="ARBA00023163"/>
    </source>
</evidence>
<name>A0A1I7YX76_9BILA</name>
<dbReference type="PROSITE" id="PS00031">
    <property type="entry name" value="NUCLEAR_REC_DBD_1"/>
    <property type="match status" value="1"/>
</dbReference>
<dbReference type="PANTHER" id="PTHR24082">
    <property type="entry name" value="NUCLEAR HORMONE RECEPTOR"/>
    <property type="match status" value="1"/>
</dbReference>
<dbReference type="PROSITE" id="PS51030">
    <property type="entry name" value="NUCLEAR_REC_DBD_2"/>
    <property type="match status" value="1"/>
</dbReference>
<dbReference type="InterPro" id="IPR035500">
    <property type="entry name" value="NHR-like_dom_sf"/>
</dbReference>
<dbReference type="Pfam" id="PF00104">
    <property type="entry name" value="Hormone_recep"/>
    <property type="match status" value="1"/>
</dbReference>
<dbReference type="Gene3D" id="1.10.565.10">
    <property type="entry name" value="Retinoid X Receptor"/>
    <property type="match status" value="1"/>
</dbReference>